<dbReference type="Proteomes" id="UP000007801">
    <property type="component" value="Unassembled WGS sequence"/>
</dbReference>
<evidence type="ECO:0000313" key="2">
    <source>
        <dbReference type="Proteomes" id="UP000007801"/>
    </source>
</evidence>
<protein>
    <submittedName>
        <fullName evidence="1">Uncharacterized protein</fullName>
    </submittedName>
</protein>
<reference evidence="1 2" key="1">
    <citation type="journal article" date="2007" name="Nature">
        <title>Evolution of genes and genomes on the Drosophila phylogeny.</title>
        <authorList>
            <consortium name="Drosophila 12 Genomes Consortium"/>
            <person name="Clark A.G."/>
            <person name="Eisen M.B."/>
            <person name="Smith D.R."/>
            <person name="Bergman C.M."/>
            <person name="Oliver B."/>
            <person name="Markow T.A."/>
            <person name="Kaufman T.C."/>
            <person name="Kellis M."/>
            <person name="Gelbart W."/>
            <person name="Iyer V.N."/>
            <person name="Pollard D.A."/>
            <person name="Sackton T.B."/>
            <person name="Larracuente A.M."/>
            <person name="Singh N.D."/>
            <person name="Abad J.P."/>
            <person name="Abt D.N."/>
            <person name="Adryan B."/>
            <person name="Aguade M."/>
            <person name="Akashi H."/>
            <person name="Anderson W.W."/>
            <person name="Aquadro C.F."/>
            <person name="Ardell D.H."/>
            <person name="Arguello R."/>
            <person name="Artieri C.G."/>
            <person name="Barbash D.A."/>
            <person name="Barker D."/>
            <person name="Barsanti P."/>
            <person name="Batterham P."/>
            <person name="Batzoglou S."/>
            <person name="Begun D."/>
            <person name="Bhutkar A."/>
            <person name="Blanco E."/>
            <person name="Bosak S.A."/>
            <person name="Bradley R.K."/>
            <person name="Brand A.D."/>
            <person name="Brent M.R."/>
            <person name="Brooks A.N."/>
            <person name="Brown R.H."/>
            <person name="Butlin R.K."/>
            <person name="Caggese C."/>
            <person name="Calvi B.R."/>
            <person name="Bernardo de Carvalho A."/>
            <person name="Caspi A."/>
            <person name="Castrezana S."/>
            <person name="Celniker S.E."/>
            <person name="Chang J.L."/>
            <person name="Chapple C."/>
            <person name="Chatterji S."/>
            <person name="Chinwalla A."/>
            <person name="Civetta A."/>
            <person name="Clifton S.W."/>
            <person name="Comeron J.M."/>
            <person name="Costello J.C."/>
            <person name="Coyne J.A."/>
            <person name="Daub J."/>
            <person name="David R.G."/>
            <person name="Delcher A.L."/>
            <person name="Delehaunty K."/>
            <person name="Do C.B."/>
            <person name="Ebling H."/>
            <person name="Edwards K."/>
            <person name="Eickbush T."/>
            <person name="Evans J.D."/>
            <person name="Filipski A."/>
            <person name="Findeiss S."/>
            <person name="Freyhult E."/>
            <person name="Fulton L."/>
            <person name="Fulton R."/>
            <person name="Garcia A.C."/>
            <person name="Gardiner A."/>
            <person name="Garfield D.A."/>
            <person name="Garvin B.E."/>
            <person name="Gibson G."/>
            <person name="Gilbert D."/>
            <person name="Gnerre S."/>
            <person name="Godfrey J."/>
            <person name="Good R."/>
            <person name="Gotea V."/>
            <person name="Gravely B."/>
            <person name="Greenberg A.J."/>
            <person name="Griffiths-Jones S."/>
            <person name="Gross S."/>
            <person name="Guigo R."/>
            <person name="Gustafson E.A."/>
            <person name="Haerty W."/>
            <person name="Hahn M.W."/>
            <person name="Halligan D.L."/>
            <person name="Halpern A.L."/>
            <person name="Halter G.M."/>
            <person name="Han M.V."/>
            <person name="Heger A."/>
            <person name="Hillier L."/>
            <person name="Hinrichs A.S."/>
            <person name="Holmes I."/>
            <person name="Hoskins R.A."/>
            <person name="Hubisz M.J."/>
            <person name="Hultmark D."/>
            <person name="Huntley M.A."/>
            <person name="Jaffe D.B."/>
            <person name="Jagadeeshan S."/>
            <person name="Jeck W.R."/>
            <person name="Johnson J."/>
            <person name="Jones C.D."/>
            <person name="Jordan W.C."/>
            <person name="Karpen G.H."/>
            <person name="Kataoka E."/>
            <person name="Keightley P.D."/>
            <person name="Kheradpour P."/>
            <person name="Kirkness E.F."/>
            <person name="Koerich L.B."/>
            <person name="Kristiansen K."/>
            <person name="Kudrna D."/>
            <person name="Kulathinal R.J."/>
            <person name="Kumar S."/>
            <person name="Kwok R."/>
            <person name="Lander E."/>
            <person name="Langley C.H."/>
            <person name="Lapoint R."/>
            <person name="Lazzaro B.P."/>
            <person name="Lee S.J."/>
            <person name="Levesque L."/>
            <person name="Li R."/>
            <person name="Lin C.F."/>
            <person name="Lin M.F."/>
            <person name="Lindblad-Toh K."/>
            <person name="Llopart A."/>
            <person name="Long M."/>
            <person name="Low L."/>
            <person name="Lozovsky E."/>
            <person name="Lu J."/>
            <person name="Luo M."/>
            <person name="Machado C.A."/>
            <person name="Makalowski W."/>
            <person name="Marzo M."/>
            <person name="Matsuda M."/>
            <person name="Matzkin L."/>
            <person name="McAllister B."/>
            <person name="McBride C.S."/>
            <person name="McKernan B."/>
            <person name="McKernan K."/>
            <person name="Mendez-Lago M."/>
            <person name="Minx P."/>
            <person name="Mollenhauer M.U."/>
            <person name="Montooth K."/>
            <person name="Mount S.M."/>
            <person name="Mu X."/>
            <person name="Myers E."/>
            <person name="Negre B."/>
            <person name="Newfeld S."/>
            <person name="Nielsen R."/>
            <person name="Noor M.A."/>
            <person name="O'Grady P."/>
            <person name="Pachter L."/>
            <person name="Papaceit M."/>
            <person name="Parisi M.J."/>
            <person name="Parisi M."/>
            <person name="Parts L."/>
            <person name="Pedersen J.S."/>
            <person name="Pesole G."/>
            <person name="Phillippy A.M."/>
            <person name="Ponting C.P."/>
            <person name="Pop M."/>
            <person name="Porcelli D."/>
            <person name="Powell J.R."/>
            <person name="Prohaska S."/>
            <person name="Pruitt K."/>
            <person name="Puig M."/>
            <person name="Quesneville H."/>
            <person name="Ram K.R."/>
            <person name="Rand D."/>
            <person name="Rasmussen M.D."/>
            <person name="Reed L.K."/>
            <person name="Reenan R."/>
            <person name="Reily A."/>
            <person name="Remington K.A."/>
            <person name="Rieger T.T."/>
            <person name="Ritchie M.G."/>
            <person name="Robin C."/>
            <person name="Rogers Y.H."/>
            <person name="Rohde C."/>
            <person name="Rozas J."/>
            <person name="Rubenfield M.J."/>
            <person name="Ruiz A."/>
            <person name="Russo S."/>
            <person name="Salzberg S.L."/>
            <person name="Sanchez-Gracia A."/>
            <person name="Saranga D.J."/>
            <person name="Sato H."/>
            <person name="Schaeffer S.W."/>
            <person name="Schatz M.C."/>
            <person name="Schlenke T."/>
            <person name="Schwartz R."/>
            <person name="Segarra C."/>
            <person name="Singh R.S."/>
            <person name="Sirot L."/>
            <person name="Sirota M."/>
            <person name="Sisneros N.B."/>
            <person name="Smith C.D."/>
            <person name="Smith T.F."/>
            <person name="Spieth J."/>
            <person name="Stage D.E."/>
            <person name="Stark A."/>
            <person name="Stephan W."/>
            <person name="Strausberg R.L."/>
            <person name="Strempel S."/>
            <person name="Sturgill D."/>
            <person name="Sutton G."/>
            <person name="Sutton G.G."/>
            <person name="Tao W."/>
            <person name="Teichmann S."/>
            <person name="Tobari Y.N."/>
            <person name="Tomimura Y."/>
            <person name="Tsolas J.M."/>
            <person name="Valente V.L."/>
            <person name="Venter E."/>
            <person name="Venter J.C."/>
            <person name="Vicario S."/>
            <person name="Vieira F.G."/>
            <person name="Vilella A.J."/>
            <person name="Villasante A."/>
            <person name="Walenz B."/>
            <person name="Wang J."/>
            <person name="Wasserman M."/>
            <person name="Watts T."/>
            <person name="Wilson D."/>
            <person name="Wilson R.K."/>
            <person name="Wing R.A."/>
            <person name="Wolfner M.F."/>
            <person name="Wong A."/>
            <person name="Wong G.K."/>
            <person name="Wu C.I."/>
            <person name="Wu G."/>
            <person name="Yamamoto D."/>
            <person name="Yang H.P."/>
            <person name="Yang S.P."/>
            <person name="Yorke J.A."/>
            <person name="Yoshida K."/>
            <person name="Zdobnov E."/>
            <person name="Zhang P."/>
            <person name="Zhang Y."/>
            <person name="Zimin A.V."/>
            <person name="Baldwin J."/>
            <person name="Abdouelleil A."/>
            <person name="Abdulkadir J."/>
            <person name="Abebe A."/>
            <person name="Abera B."/>
            <person name="Abreu J."/>
            <person name="Acer S.C."/>
            <person name="Aftuck L."/>
            <person name="Alexander A."/>
            <person name="An P."/>
            <person name="Anderson E."/>
            <person name="Anderson S."/>
            <person name="Arachi H."/>
            <person name="Azer M."/>
            <person name="Bachantsang P."/>
            <person name="Barry A."/>
            <person name="Bayul T."/>
            <person name="Berlin A."/>
            <person name="Bessette D."/>
            <person name="Bloom T."/>
            <person name="Blye J."/>
            <person name="Boguslavskiy L."/>
            <person name="Bonnet C."/>
            <person name="Boukhgalter B."/>
            <person name="Bourzgui I."/>
            <person name="Brown A."/>
            <person name="Cahill P."/>
            <person name="Channer S."/>
            <person name="Cheshatsang Y."/>
            <person name="Chuda L."/>
            <person name="Citroen M."/>
            <person name="Collymore A."/>
            <person name="Cooke P."/>
            <person name="Costello M."/>
            <person name="D'Aco K."/>
            <person name="Daza R."/>
            <person name="De Haan G."/>
            <person name="DeGray S."/>
            <person name="DeMaso C."/>
            <person name="Dhargay N."/>
            <person name="Dooley K."/>
            <person name="Dooley E."/>
            <person name="Doricent M."/>
            <person name="Dorje P."/>
            <person name="Dorjee K."/>
            <person name="Dupes A."/>
            <person name="Elong R."/>
            <person name="Falk J."/>
            <person name="Farina A."/>
            <person name="Faro S."/>
            <person name="Ferguson D."/>
            <person name="Fisher S."/>
            <person name="Foley C.D."/>
            <person name="Franke A."/>
            <person name="Friedrich D."/>
            <person name="Gadbois L."/>
            <person name="Gearin G."/>
            <person name="Gearin C.R."/>
            <person name="Giannoukos G."/>
            <person name="Goode T."/>
            <person name="Graham J."/>
            <person name="Grandbois E."/>
            <person name="Grewal S."/>
            <person name="Gyaltsen K."/>
            <person name="Hafez N."/>
            <person name="Hagos B."/>
            <person name="Hall J."/>
            <person name="Henson C."/>
            <person name="Hollinger A."/>
            <person name="Honan T."/>
            <person name="Huard M.D."/>
            <person name="Hughes L."/>
            <person name="Hurhula B."/>
            <person name="Husby M.E."/>
            <person name="Kamat A."/>
            <person name="Kanga B."/>
            <person name="Kashin S."/>
            <person name="Khazanovich D."/>
            <person name="Kisner P."/>
            <person name="Lance K."/>
            <person name="Lara M."/>
            <person name="Lee W."/>
            <person name="Lennon N."/>
            <person name="Letendre F."/>
            <person name="LeVine R."/>
            <person name="Lipovsky A."/>
            <person name="Liu X."/>
            <person name="Liu J."/>
            <person name="Liu S."/>
            <person name="Lokyitsang T."/>
            <person name="Lokyitsang Y."/>
            <person name="Lubonja R."/>
            <person name="Lui A."/>
            <person name="MacDonald P."/>
            <person name="Magnisalis V."/>
            <person name="Maru K."/>
            <person name="Matthews C."/>
            <person name="McCusker W."/>
            <person name="McDonough S."/>
            <person name="Mehta T."/>
            <person name="Meldrim J."/>
            <person name="Meneus L."/>
            <person name="Mihai O."/>
            <person name="Mihalev A."/>
            <person name="Mihova T."/>
            <person name="Mittelman R."/>
            <person name="Mlenga V."/>
            <person name="Montmayeur A."/>
            <person name="Mulrain L."/>
            <person name="Navidi A."/>
            <person name="Naylor J."/>
            <person name="Negash T."/>
            <person name="Nguyen T."/>
            <person name="Nguyen N."/>
            <person name="Nicol R."/>
            <person name="Norbu C."/>
            <person name="Norbu N."/>
            <person name="Novod N."/>
            <person name="O'Neill B."/>
            <person name="Osman S."/>
            <person name="Markiewicz E."/>
            <person name="Oyono O.L."/>
            <person name="Patti C."/>
            <person name="Phunkhang P."/>
            <person name="Pierre F."/>
            <person name="Priest M."/>
            <person name="Raghuraman S."/>
            <person name="Rege F."/>
            <person name="Reyes R."/>
            <person name="Rise C."/>
            <person name="Rogov P."/>
            <person name="Ross K."/>
            <person name="Ryan E."/>
            <person name="Settipalli S."/>
            <person name="Shea T."/>
            <person name="Sherpa N."/>
            <person name="Shi L."/>
            <person name="Shih D."/>
            <person name="Sparrow T."/>
            <person name="Spaulding J."/>
            <person name="Stalker J."/>
            <person name="Stange-Thomann N."/>
            <person name="Stavropoulos S."/>
            <person name="Stone C."/>
            <person name="Strader C."/>
            <person name="Tesfaye S."/>
            <person name="Thomson T."/>
            <person name="Thoulutsang Y."/>
            <person name="Thoulutsang D."/>
            <person name="Topham K."/>
            <person name="Topping I."/>
            <person name="Tsamla T."/>
            <person name="Vassiliev H."/>
            <person name="Vo A."/>
            <person name="Wangchuk T."/>
            <person name="Wangdi T."/>
            <person name="Weiand M."/>
            <person name="Wilkinson J."/>
            <person name="Wilson A."/>
            <person name="Yadav S."/>
            <person name="Young G."/>
            <person name="Yu Q."/>
            <person name="Zembek L."/>
            <person name="Zhong D."/>
            <person name="Zimmer A."/>
            <person name="Zwirko Z."/>
            <person name="Jaffe D.B."/>
            <person name="Alvarez P."/>
            <person name="Brockman W."/>
            <person name="Butler J."/>
            <person name="Chin C."/>
            <person name="Gnerre S."/>
            <person name="Grabherr M."/>
            <person name="Kleber M."/>
            <person name="Mauceli E."/>
            <person name="MacCallum I."/>
        </authorList>
    </citation>
    <scope>NUCLEOTIDE SEQUENCE [LARGE SCALE GENOMIC DNA]</scope>
    <source>
        <strain evidence="2">Tucson 14024-0371.13</strain>
    </source>
</reference>
<dbReference type="SMART" id="SM00675">
    <property type="entry name" value="DM11"/>
    <property type="match status" value="1"/>
</dbReference>
<dbReference type="InterPro" id="IPR006601">
    <property type="entry name" value="Uncharacterised_DM11_DROME"/>
</dbReference>
<sequence length="284" mass="33055">MHQQPKIFQGSAPAHLCLRINYIVDEQEGYFHMFRSANLRFFNNVAYVIKTQEELTESMTSIVDMFRIALDNAGNTDVRIVTGGVLQRRKSKVPNLDVPRGMPRNRSESQLVQLSSKALSNNQKSMVYGIDHLFDMSEFRISFNEEVITIGGNLTSIWDLDAFDRVVFTIDPYKLERGTWQPTIFNIKSNNFCNDMYGKNFYWYTYWTQYITNTNAVKHLCLLPGTKLTFQEYKLNVIVDIPNVNLNGVYKLQYTLQAYDLIGRKRPTSLCFEVRGEYTKIRKN</sequence>
<dbReference type="EMBL" id="CH902617">
    <property type="protein sequence ID" value="EDV43624.2"/>
    <property type="molecule type" value="Genomic_DNA"/>
</dbReference>
<dbReference type="InParanoid" id="B3LV92"/>
<name>B3LV92_DROAN</name>
<dbReference type="HOGENOM" id="CLU_094350_0_0_1"/>
<keyword evidence="2" id="KW-1185">Reference proteome</keyword>
<gene>
    <name evidence="1" type="primary">Dana\GF19949</name>
    <name evidence="1" type="synonym">dana_GLEANR_22355</name>
    <name evidence="1" type="ORF">GF19949</name>
</gene>
<dbReference type="eggNOG" id="ENOG502T920">
    <property type="taxonomic scope" value="Eukaryota"/>
</dbReference>
<dbReference type="AlphaFoldDB" id="B3LV92"/>
<accession>B3LV92</accession>
<organism evidence="1 2">
    <name type="scientific">Drosophila ananassae</name>
    <name type="common">Fruit fly</name>
    <dbReference type="NCBI Taxonomy" id="7217"/>
    <lineage>
        <taxon>Eukaryota</taxon>
        <taxon>Metazoa</taxon>
        <taxon>Ecdysozoa</taxon>
        <taxon>Arthropoda</taxon>
        <taxon>Hexapoda</taxon>
        <taxon>Insecta</taxon>
        <taxon>Pterygota</taxon>
        <taxon>Neoptera</taxon>
        <taxon>Endopterygota</taxon>
        <taxon>Diptera</taxon>
        <taxon>Brachycera</taxon>
        <taxon>Muscomorpha</taxon>
        <taxon>Ephydroidea</taxon>
        <taxon>Drosophilidae</taxon>
        <taxon>Drosophila</taxon>
        <taxon>Sophophora</taxon>
    </lineage>
</organism>
<evidence type="ECO:0000313" key="1">
    <source>
        <dbReference type="EMBL" id="EDV43624.2"/>
    </source>
</evidence>
<proteinExistence type="predicted"/>
<dbReference type="OrthoDB" id="8047712at2759"/>